<organism evidence="10">
    <name type="scientific">Caldilinea aerophila</name>
    <dbReference type="NCBI Taxonomy" id="133453"/>
    <lineage>
        <taxon>Bacteria</taxon>
        <taxon>Bacillati</taxon>
        <taxon>Chloroflexota</taxon>
        <taxon>Caldilineae</taxon>
        <taxon>Caldilineales</taxon>
        <taxon>Caldilineaceae</taxon>
        <taxon>Caldilinea</taxon>
    </lineage>
</organism>
<dbReference type="InterPro" id="IPR036291">
    <property type="entry name" value="NAD(P)-bd_dom_sf"/>
</dbReference>
<dbReference type="EMBL" id="DSMG01000166">
    <property type="protein sequence ID" value="HDX33017.1"/>
    <property type="molecule type" value="Genomic_DNA"/>
</dbReference>
<feature type="domain" description="NAD(P)-binding" evidence="9">
    <location>
        <begin position="5"/>
        <end position="308"/>
    </location>
</feature>
<gene>
    <name evidence="10" type="primary">rfbB</name>
    <name evidence="10" type="ORF">ENQ20_16255</name>
</gene>
<proteinExistence type="inferred from homology"/>
<dbReference type="CDD" id="cd05246">
    <property type="entry name" value="dTDP_GD_SDR_e"/>
    <property type="match status" value="1"/>
</dbReference>
<dbReference type="SUPFAM" id="SSF51735">
    <property type="entry name" value="NAD(P)-binding Rossmann-fold domains"/>
    <property type="match status" value="1"/>
</dbReference>
<keyword evidence="6" id="KW-0520">NAD</keyword>
<evidence type="ECO:0000256" key="2">
    <source>
        <dbReference type="ARBA" id="ARBA00001911"/>
    </source>
</evidence>
<evidence type="ECO:0000256" key="5">
    <source>
        <dbReference type="ARBA" id="ARBA00016977"/>
    </source>
</evidence>
<dbReference type="GO" id="GO:0008460">
    <property type="term" value="F:dTDP-glucose 4,6-dehydratase activity"/>
    <property type="evidence" value="ECO:0007669"/>
    <property type="project" value="UniProtKB-EC"/>
</dbReference>
<comment type="similarity">
    <text evidence="3 8">Belongs to the NAD(P)-dependent epimerase/dehydratase family. dTDP-glucose dehydratase subfamily.</text>
</comment>
<dbReference type="GO" id="GO:0009225">
    <property type="term" value="P:nucleotide-sugar metabolic process"/>
    <property type="evidence" value="ECO:0007669"/>
    <property type="project" value="InterPro"/>
</dbReference>
<name>A0A7C1FHM3_9CHLR</name>
<reference evidence="10" key="1">
    <citation type="journal article" date="2020" name="mSystems">
        <title>Genome- and Community-Level Interaction Insights into Carbon Utilization and Element Cycling Functions of Hydrothermarchaeota in Hydrothermal Sediment.</title>
        <authorList>
            <person name="Zhou Z."/>
            <person name="Liu Y."/>
            <person name="Xu W."/>
            <person name="Pan J."/>
            <person name="Luo Z.H."/>
            <person name="Li M."/>
        </authorList>
    </citation>
    <scope>NUCLEOTIDE SEQUENCE [LARGE SCALE GENOMIC DNA]</scope>
    <source>
        <strain evidence="10">SpSt-289</strain>
    </source>
</reference>
<evidence type="ECO:0000256" key="3">
    <source>
        <dbReference type="ARBA" id="ARBA00008178"/>
    </source>
</evidence>
<evidence type="ECO:0000256" key="1">
    <source>
        <dbReference type="ARBA" id="ARBA00001539"/>
    </source>
</evidence>
<dbReference type="Pfam" id="PF16363">
    <property type="entry name" value="GDP_Man_Dehyd"/>
    <property type="match status" value="1"/>
</dbReference>
<evidence type="ECO:0000313" key="10">
    <source>
        <dbReference type="EMBL" id="HDX33017.1"/>
    </source>
</evidence>
<dbReference type="Gene3D" id="3.40.50.720">
    <property type="entry name" value="NAD(P)-binding Rossmann-like Domain"/>
    <property type="match status" value="1"/>
</dbReference>
<dbReference type="EC" id="4.2.1.46" evidence="4 8"/>
<evidence type="ECO:0000256" key="4">
    <source>
        <dbReference type="ARBA" id="ARBA00011990"/>
    </source>
</evidence>
<dbReference type="FunFam" id="3.40.50.720:FF:000304">
    <property type="entry name" value="UDP-glucose 4,6-dehydratase"/>
    <property type="match status" value="1"/>
</dbReference>
<dbReference type="PANTHER" id="PTHR43000">
    <property type="entry name" value="DTDP-D-GLUCOSE 4,6-DEHYDRATASE-RELATED"/>
    <property type="match status" value="1"/>
</dbReference>
<evidence type="ECO:0000256" key="7">
    <source>
        <dbReference type="ARBA" id="ARBA00023239"/>
    </source>
</evidence>
<dbReference type="NCBIfam" id="TIGR01181">
    <property type="entry name" value="dTDP_gluc_dehyt"/>
    <property type="match status" value="1"/>
</dbReference>
<dbReference type="AlphaFoldDB" id="A0A7C1FHM3"/>
<dbReference type="InterPro" id="IPR016040">
    <property type="entry name" value="NAD(P)-bd_dom"/>
</dbReference>
<accession>A0A7C1FHM3</accession>
<evidence type="ECO:0000256" key="6">
    <source>
        <dbReference type="ARBA" id="ARBA00023027"/>
    </source>
</evidence>
<dbReference type="InterPro" id="IPR005888">
    <property type="entry name" value="dTDP_Gluc_deHydtase"/>
</dbReference>
<comment type="cofactor">
    <cofactor evidence="2 8">
        <name>NAD(+)</name>
        <dbReference type="ChEBI" id="CHEBI:57540"/>
    </cofactor>
</comment>
<evidence type="ECO:0000259" key="9">
    <source>
        <dbReference type="Pfam" id="PF16363"/>
    </source>
</evidence>
<sequence>MQNLLVTGGAGFIGCNFVRYMLDKYPDYTIVVYDKLTYAGRLENLQDIQAKHGSRMRFVRGDICDASAVEEVIHTYQIDTIINFAAESHVDRSIMDPDAFIRTDVYGTYVLLEAARKAGNLRYHQISTDEVYGHVHGDHRSLESDCLAPRSPYAASKASADHMVNAYHITYGLPVTISRGANNIGPYQYPEKVVPLFVTNALNDMPLPVYGDGRQMRDYQYVLDHCAGIDVVLHKGVIGETYNIGTGKEMTNLEMVEILLDELGKPRSLIQHVEDRQGHDRRYCMNVDKLKALGWEPQYTHEEAIRMTVRWYVENRWWWEPIRNGEFKEFYQRLYGNRKVLDIS</sequence>
<comment type="catalytic activity">
    <reaction evidence="1 8">
        <text>dTDP-alpha-D-glucose = dTDP-4-dehydro-6-deoxy-alpha-D-glucose + H2O</text>
        <dbReference type="Rhea" id="RHEA:17221"/>
        <dbReference type="ChEBI" id="CHEBI:15377"/>
        <dbReference type="ChEBI" id="CHEBI:57477"/>
        <dbReference type="ChEBI" id="CHEBI:57649"/>
        <dbReference type="EC" id="4.2.1.46"/>
    </reaction>
</comment>
<dbReference type="Gene3D" id="3.90.25.10">
    <property type="entry name" value="UDP-galactose 4-epimerase, domain 1"/>
    <property type="match status" value="1"/>
</dbReference>
<protein>
    <recommendedName>
        <fullName evidence="5 8">dTDP-glucose 4,6-dehydratase</fullName>
        <ecNumber evidence="4 8">4.2.1.46</ecNumber>
    </recommendedName>
</protein>
<keyword evidence="7 8" id="KW-0456">Lyase</keyword>
<comment type="caution">
    <text evidence="10">The sequence shown here is derived from an EMBL/GenBank/DDBJ whole genome shotgun (WGS) entry which is preliminary data.</text>
</comment>
<evidence type="ECO:0000256" key="8">
    <source>
        <dbReference type="RuleBase" id="RU004473"/>
    </source>
</evidence>